<name>A0ABR3S4P6_9PLEO</name>
<reference evidence="4 5" key="1">
    <citation type="submission" date="2024-02" db="EMBL/GenBank/DDBJ databases">
        <title>De novo assembly and annotation of 12 fungi associated with fruit tree decline syndrome in Ontario, Canada.</title>
        <authorList>
            <person name="Sulman M."/>
            <person name="Ellouze W."/>
            <person name="Ilyukhin E."/>
        </authorList>
    </citation>
    <scope>NUCLEOTIDE SEQUENCE [LARGE SCALE GENOMIC DNA]</scope>
    <source>
        <strain evidence="4 5">M97-236</strain>
    </source>
</reference>
<dbReference type="PANTHER" id="PTHR21017:SF17">
    <property type="entry name" value="PROTEIN NIPSNAP"/>
    <property type="match status" value="1"/>
</dbReference>
<evidence type="ECO:0000313" key="5">
    <source>
        <dbReference type="Proteomes" id="UP001521222"/>
    </source>
</evidence>
<dbReference type="Gene3D" id="3.30.70.100">
    <property type="match status" value="2"/>
</dbReference>
<keyword evidence="5" id="KW-1185">Reference proteome</keyword>
<dbReference type="PANTHER" id="PTHR21017">
    <property type="entry name" value="NIPSNAP-RELATED"/>
    <property type="match status" value="1"/>
</dbReference>
<gene>
    <name evidence="4" type="ORF">SLS59_000378</name>
</gene>
<dbReference type="EMBL" id="JAKIXB020000001">
    <property type="protein sequence ID" value="KAL1611659.1"/>
    <property type="molecule type" value="Genomic_DNA"/>
</dbReference>
<dbReference type="Pfam" id="PF07978">
    <property type="entry name" value="NIPSNAP"/>
    <property type="match status" value="2"/>
</dbReference>
<comment type="caution">
    <text evidence="4">The sequence shown here is derived from an EMBL/GenBank/DDBJ whole genome shotgun (WGS) entry which is preliminary data.</text>
</comment>
<dbReference type="InterPro" id="IPR011008">
    <property type="entry name" value="Dimeric_a/b-barrel"/>
</dbReference>
<evidence type="ECO:0000256" key="1">
    <source>
        <dbReference type="ARBA" id="ARBA00005291"/>
    </source>
</evidence>
<evidence type="ECO:0000313" key="4">
    <source>
        <dbReference type="EMBL" id="KAL1611659.1"/>
    </source>
</evidence>
<sequence>MFARRTCASVRGILPGPLSTAARSRSFVASAVNQSSTRAPALADITPDAAASFNKKQTEFRDGLVAAQRQKEQQESASLSGTSFESGPLPDGCSTVIGKTSGSLTSSIAEAARAREQESGKKKSGALSSLIYGTPEGRELDKDIERSFSQVLARGKYVHSIVFHDVKPDKVEEYNELVGNWYPKMAAIPENKVHLVGSWRTEVGDCNTFVHIWEYQRYEGYHQSLHNIQSHPEFAAFDAKLKSLINSKHTSLMQEFSFWPTTPPRQLGGLFELRSYTLHPGNLLEWETHWRRGLKARREVMEGVGAWFCQIGDLNTVHHLWQFANLEERKVRREQSWNVEGWGETVHKTVPLIQTMKSRILVPCAWSTVA</sequence>
<proteinExistence type="inferred from homology"/>
<dbReference type="SUPFAM" id="SSF54909">
    <property type="entry name" value="Dimeric alpha+beta barrel"/>
    <property type="match status" value="2"/>
</dbReference>
<feature type="domain" description="NIPSNAP" evidence="3">
    <location>
        <begin position="167"/>
        <end position="258"/>
    </location>
</feature>
<organism evidence="4 5">
    <name type="scientific">Nothophoma quercina</name>
    <dbReference type="NCBI Taxonomy" id="749835"/>
    <lineage>
        <taxon>Eukaryota</taxon>
        <taxon>Fungi</taxon>
        <taxon>Dikarya</taxon>
        <taxon>Ascomycota</taxon>
        <taxon>Pezizomycotina</taxon>
        <taxon>Dothideomycetes</taxon>
        <taxon>Pleosporomycetidae</taxon>
        <taxon>Pleosporales</taxon>
        <taxon>Pleosporineae</taxon>
        <taxon>Didymellaceae</taxon>
        <taxon>Nothophoma</taxon>
    </lineage>
</organism>
<comment type="similarity">
    <text evidence="1">Belongs to the NipSnap family.</text>
</comment>
<feature type="domain" description="NIPSNAP" evidence="3">
    <location>
        <begin position="271"/>
        <end position="367"/>
    </location>
</feature>
<protein>
    <recommendedName>
        <fullName evidence="3">NIPSNAP domain-containing protein</fullName>
    </recommendedName>
</protein>
<evidence type="ECO:0000259" key="3">
    <source>
        <dbReference type="Pfam" id="PF07978"/>
    </source>
</evidence>
<feature type="region of interest" description="Disordered" evidence="2">
    <location>
        <begin position="69"/>
        <end position="90"/>
    </location>
</feature>
<dbReference type="InterPro" id="IPR051557">
    <property type="entry name" value="NipSnap_domain"/>
</dbReference>
<dbReference type="Proteomes" id="UP001521222">
    <property type="component" value="Unassembled WGS sequence"/>
</dbReference>
<dbReference type="InterPro" id="IPR012577">
    <property type="entry name" value="NIPSNAP"/>
</dbReference>
<evidence type="ECO:0000256" key="2">
    <source>
        <dbReference type="SAM" id="MobiDB-lite"/>
    </source>
</evidence>
<feature type="compositionally biased region" description="Polar residues" evidence="2">
    <location>
        <begin position="75"/>
        <end position="85"/>
    </location>
</feature>
<accession>A0ABR3S4P6</accession>